<keyword evidence="3" id="KW-1185">Reference proteome</keyword>
<gene>
    <name evidence="2" type="ORF">GIB67_022692</name>
</gene>
<proteinExistence type="predicted"/>
<name>A0A7J7P8M4_9MAGN</name>
<dbReference type="AlphaFoldDB" id="A0A7J7P8M4"/>
<feature type="region of interest" description="Disordered" evidence="1">
    <location>
        <begin position="28"/>
        <end position="50"/>
    </location>
</feature>
<protein>
    <submittedName>
        <fullName evidence="2">Uncharacterized protein</fullName>
    </submittedName>
</protein>
<evidence type="ECO:0000313" key="3">
    <source>
        <dbReference type="Proteomes" id="UP000541444"/>
    </source>
</evidence>
<sequence>MGQGTPEGYTNFQGGFPLSTPFMLPVGSRPLEPPQIAASSDQKDGKGVLAPLQFTPPLPHLSHFNIGTFSHSGDTIMKGQEY</sequence>
<reference evidence="2 3" key="1">
    <citation type="journal article" date="2020" name="IScience">
        <title>Genome Sequencing of the Endangered Kingdonia uniflora (Circaeasteraceae, Ranunculales) Reveals Potential Mechanisms of Evolutionary Specialization.</title>
        <authorList>
            <person name="Sun Y."/>
            <person name="Deng T."/>
            <person name="Zhang A."/>
            <person name="Moore M.J."/>
            <person name="Landis J.B."/>
            <person name="Lin N."/>
            <person name="Zhang H."/>
            <person name="Zhang X."/>
            <person name="Huang J."/>
            <person name="Zhang X."/>
            <person name="Sun H."/>
            <person name="Wang H."/>
        </authorList>
    </citation>
    <scope>NUCLEOTIDE SEQUENCE [LARGE SCALE GENOMIC DNA]</scope>
    <source>
        <strain evidence="2">TB1705</strain>
        <tissue evidence="2">Leaf</tissue>
    </source>
</reference>
<accession>A0A7J7P8M4</accession>
<comment type="caution">
    <text evidence="2">The sequence shown here is derived from an EMBL/GenBank/DDBJ whole genome shotgun (WGS) entry which is preliminary data.</text>
</comment>
<evidence type="ECO:0000313" key="2">
    <source>
        <dbReference type="EMBL" id="KAF6175690.1"/>
    </source>
</evidence>
<dbReference type="EMBL" id="JACGCM010000155">
    <property type="protein sequence ID" value="KAF6175690.1"/>
    <property type="molecule type" value="Genomic_DNA"/>
</dbReference>
<organism evidence="2 3">
    <name type="scientific">Kingdonia uniflora</name>
    <dbReference type="NCBI Taxonomy" id="39325"/>
    <lineage>
        <taxon>Eukaryota</taxon>
        <taxon>Viridiplantae</taxon>
        <taxon>Streptophyta</taxon>
        <taxon>Embryophyta</taxon>
        <taxon>Tracheophyta</taxon>
        <taxon>Spermatophyta</taxon>
        <taxon>Magnoliopsida</taxon>
        <taxon>Ranunculales</taxon>
        <taxon>Circaeasteraceae</taxon>
        <taxon>Kingdonia</taxon>
    </lineage>
</organism>
<dbReference type="Proteomes" id="UP000541444">
    <property type="component" value="Unassembled WGS sequence"/>
</dbReference>
<evidence type="ECO:0000256" key="1">
    <source>
        <dbReference type="SAM" id="MobiDB-lite"/>
    </source>
</evidence>